<evidence type="ECO:0000259" key="1">
    <source>
        <dbReference type="Pfam" id="PF03372"/>
    </source>
</evidence>
<dbReference type="InterPro" id="IPR005135">
    <property type="entry name" value="Endo/exonuclease/phosphatase"/>
</dbReference>
<accession>A0ABD0V7N2</accession>
<dbReference type="InterPro" id="IPR036691">
    <property type="entry name" value="Endo/exonu/phosph_ase_sf"/>
</dbReference>
<dbReference type="AlphaFoldDB" id="A0ABD0V7N2"/>
<dbReference type="Proteomes" id="UP001552299">
    <property type="component" value="Unassembled WGS sequence"/>
</dbReference>
<dbReference type="Pfam" id="PF03372">
    <property type="entry name" value="Exo_endo_phos"/>
    <property type="match status" value="1"/>
</dbReference>
<feature type="domain" description="Endonuclease/exonuclease/phosphatase" evidence="1">
    <location>
        <begin position="36"/>
        <end position="199"/>
    </location>
</feature>
<organism evidence="3 4">
    <name type="scientific">Dendrobium thyrsiflorum</name>
    <name type="common">Pinecone-like raceme dendrobium</name>
    <name type="synonym">Orchid</name>
    <dbReference type="NCBI Taxonomy" id="117978"/>
    <lineage>
        <taxon>Eukaryota</taxon>
        <taxon>Viridiplantae</taxon>
        <taxon>Streptophyta</taxon>
        <taxon>Embryophyta</taxon>
        <taxon>Tracheophyta</taxon>
        <taxon>Spermatophyta</taxon>
        <taxon>Magnoliopsida</taxon>
        <taxon>Liliopsida</taxon>
        <taxon>Asparagales</taxon>
        <taxon>Orchidaceae</taxon>
        <taxon>Epidendroideae</taxon>
        <taxon>Malaxideae</taxon>
        <taxon>Dendrobiinae</taxon>
        <taxon>Dendrobium</taxon>
    </lineage>
</organism>
<name>A0ABD0V7N2_DENTH</name>
<dbReference type="PANTHER" id="PTHR33116:SF78">
    <property type="entry name" value="OS12G0587133 PROTEIN"/>
    <property type="match status" value="1"/>
</dbReference>
<sequence length="821" mass="93453">MLCLLENRIHPSAFSNPFFDITHSVFFPEQSCNNFHLSNSGRIWIKWNPNKLNFTPTLSTPQIISGMISSPTCPPFQLSVIYASNSSQQRLELWNYIRSITPTNNTPWIIMGDFNCCRFVNEKAGGNALSPRCLSDLNSLVFDAKLRDLQSVGPLFTWFNQRQDTPIHIKLDRAMVNEAWADAFPLSFYEVHSPSSSDHCPILLKTGYNLPSNHRFLFKNYWINLDPYWDLVLEVFSKPCSGNPISDLYCKLRLLKEGIKSNPWASSRNIQAHLDHLHSSQLDCINSISADPLNLILNETLKGLNSDIAKYSSFLASWVIQRAKAKWLKQGEEDLKFLYAKIRSRQNSSKLALNISSISPSTSRSEAINSITNHFRLQNHSDICSALSIPNTSSIVTYLGIPISFRRSKISDFLPLMDAIRKKMSGWKANLLSLAGRLQFLKFTILNSIAYWIRGSILPKSVYKFIKKCSSAFLFFGDSEANRKLRMVSWDKVCKPKNLGGLGIHSISAIQFAYNCSVIFRMYNGCSPLAAWLKIHYISPWRPVHPHASPFWKELCKVAAGARNSFHFSITPSSPLSFYWDPWCRGHSIANLLQGPFAGHNAEVQEFISSGNWALPMNLPDEIADMIKSIHINASPGPCLLWNNLKVGSFSQYTKEFYSSIPPSPWYHLIWHKRSVLKFSVFTWLSVIGGLKTADALISRNIPANPECFLCSSALENTSHLFFECNYSFSILTKLIPFAHTFFLRPNILQLLEWIDDQDPNVRHLYFLITCCSIYFIWKERNGRRFGGNFNSTCSTVLTIKKAIFSKVSNWKNSEMLLALL</sequence>
<dbReference type="SUPFAM" id="SSF56219">
    <property type="entry name" value="DNase I-like"/>
    <property type="match status" value="1"/>
</dbReference>
<keyword evidence="4" id="KW-1185">Reference proteome</keyword>
<evidence type="ECO:0000313" key="4">
    <source>
        <dbReference type="Proteomes" id="UP001552299"/>
    </source>
</evidence>
<feature type="domain" description="Reverse transcriptase zinc-binding" evidence="2">
    <location>
        <begin position="660"/>
        <end position="728"/>
    </location>
</feature>
<evidence type="ECO:0008006" key="5">
    <source>
        <dbReference type="Google" id="ProtNLM"/>
    </source>
</evidence>
<protein>
    <recommendedName>
        <fullName evidence="5">Reverse transcriptase zinc-binding domain-containing protein</fullName>
    </recommendedName>
</protein>
<evidence type="ECO:0000259" key="2">
    <source>
        <dbReference type="Pfam" id="PF13966"/>
    </source>
</evidence>
<comment type="caution">
    <text evidence="3">The sequence shown here is derived from an EMBL/GenBank/DDBJ whole genome shotgun (WGS) entry which is preliminary data.</text>
</comment>
<dbReference type="Pfam" id="PF13966">
    <property type="entry name" value="zf-RVT"/>
    <property type="match status" value="1"/>
</dbReference>
<evidence type="ECO:0000313" key="3">
    <source>
        <dbReference type="EMBL" id="KAL0918611.1"/>
    </source>
</evidence>
<dbReference type="InterPro" id="IPR026960">
    <property type="entry name" value="RVT-Znf"/>
</dbReference>
<reference evidence="3 4" key="1">
    <citation type="journal article" date="2024" name="Plant Biotechnol. J.">
        <title>Dendrobium thyrsiflorum genome and its molecular insights into genes involved in important horticultural traits.</title>
        <authorList>
            <person name="Chen B."/>
            <person name="Wang J.Y."/>
            <person name="Zheng P.J."/>
            <person name="Li K.L."/>
            <person name="Liang Y.M."/>
            <person name="Chen X.F."/>
            <person name="Zhang C."/>
            <person name="Zhao X."/>
            <person name="He X."/>
            <person name="Zhang G.Q."/>
            <person name="Liu Z.J."/>
            <person name="Xu Q."/>
        </authorList>
    </citation>
    <scope>NUCLEOTIDE SEQUENCE [LARGE SCALE GENOMIC DNA]</scope>
    <source>
        <strain evidence="3">GZMU011</strain>
    </source>
</reference>
<proteinExistence type="predicted"/>
<dbReference type="EMBL" id="JANQDX010000009">
    <property type="protein sequence ID" value="KAL0918611.1"/>
    <property type="molecule type" value="Genomic_DNA"/>
</dbReference>
<dbReference type="PANTHER" id="PTHR33116">
    <property type="entry name" value="REVERSE TRANSCRIPTASE ZINC-BINDING DOMAIN-CONTAINING PROTEIN-RELATED-RELATED"/>
    <property type="match status" value="1"/>
</dbReference>
<dbReference type="Gene3D" id="3.60.10.10">
    <property type="entry name" value="Endonuclease/exonuclease/phosphatase"/>
    <property type="match status" value="1"/>
</dbReference>
<gene>
    <name evidence="3" type="ORF">M5K25_010629</name>
</gene>